<evidence type="ECO:0000313" key="4">
    <source>
        <dbReference type="Proteomes" id="UP000247078"/>
    </source>
</evidence>
<feature type="domain" description="NADP-dependent oxidoreductase" evidence="1">
    <location>
        <begin position="23"/>
        <end position="296"/>
    </location>
</feature>
<dbReference type="Proteomes" id="UP000247078">
    <property type="component" value="Unassembled WGS sequence"/>
</dbReference>
<dbReference type="Gene3D" id="3.20.20.100">
    <property type="entry name" value="NADP-dependent oxidoreductase domain"/>
    <property type="match status" value="1"/>
</dbReference>
<evidence type="ECO:0000313" key="3">
    <source>
        <dbReference type="EMBL" id="RAI97194.1"/>
    </source>
</evidence>
<comment type="caution">
    <text evidence="2">The sequence shown here is derived from an EMBL/GenBank/DDBJ whole genome shotgun (WGS) entry which is preliminary data.</text>
</comment>
<dbReference type="Proteomes" id="UP000248827">
    <property type="component" value="Unassembled WGS sequence"/>
</dbReference>
<dbReference type="InterPro" id="IPR023210">
    <property type="entry name" value="NADP_OxRdtase_dom"/>
</dbReference>
<dbReference type="AlphaFoldDB" id="A0A855XVE0"/>
<dbReference type="SUPFAM" id="SSF51430">
    <property type="entry name" value="NAD(P)-linked oxidoreductase"/>
    <property type="match status" value="1"/>
</dbReference>
<dbReference type="PANTHER" id="PTHR42686">
    <property type="entry name" value="GH17980P-RELATED"/>
    <property type="match status" value="1"/>
</dbReference>
<dbReference type="GO" id="GO:0010349">
    <property type="term" value="F:L-galactose dehydrogenase activity"/>
    <property type="evidence" value="ECO:0007669"/>
    <property type="project" value="InterPro"/>
</dbReference>
<organism evidence="2 4">
    <name type="scientific">Paenibacillus pabuli</name>
    <dbReference type="NCBI Taxonomy" id="1472"/>
    <lineage>
        <taxon>Bacteria</taxon>
        <taxon>Bacillati</taxon>
        <taxon>Bacillota</taxon>
        <taxon>Bacilli</taxon>
        <taxon>Bacillales</taxon>
        <taxon>Paenibacillaceae</taxon>
        <taxon>Paenibacillus</taxon>
    </lineage>
</organism>
<proteinExistence type="predicted"/>
<keyword evidence="5" id="KW-1185">Reference proteome</keyword>
<accession>A0A855XVE0</accession>
<protein>
    <submittedName>
        <fullName evidence="2">Aryl-alcohol dehydrogenase-like predicted oxidoreductase</fullName>
    </submittedName>
</protein>
<gene>
    <name evidence="3" type="ORF">DET54_105154</name>
    <name evidence="2" type="ORF">DET56_105243</name>
</gene>
<dbReference type="InterPro" id="IPR036812">
    <property type="entry name" value="NAD(P)_OxRdtase_dom_sf"/>
</dbReference>
<dbReference type="CDD" id="cd19163">
    <property type="entry name" value="AKR_galDH"/>
    <property type="match status" value="1"/>
</dbReference>
<dbReference type="EMBL" id="QGTZ01000005">
    <property type="protein sequence ID" value="PWW40967.1"/>
    <property type="molecule type" value="Genomic_DNA"/>
</dbReference>
<evidence type="ECO:0000259" key="1">
    <source>
        <dbReference type="Pfam" id="PF00248"/>
    </source>
</evidence>
<dbReference type="EMBL" id="QLLI01000005">
    <property type="protein sequence ID" value="RAI97194.1"/>
    <property type="molecule type" value="Genomic_DNA"/>
</dbReference>
<dbReference type="PANTHER" id="PTHR42686:SF1">
    <property type="entry name" value="GH17980P-RELATED"/>
    <property type="match status" value="1"/>
</dbReference>
<evidence type="ECO:0000313" key="5">
    <source>
        <dbReference type="Proteomes" id="UP000248827"/>
    </source>
</evidence>
<reference evidence="2 4" key="1">
    <citation type="submission" date="2018-05" db="EMBL/GenBank/DDBJ databases">
        <title>Freshwater and sediment microbial communities from various areas in North America, analyzing microbe dynamics in response to fracking.</title>
        <authorList>
            <person name="Lamendella R."/>
        </authorList>
    </citation>
    <scope>NUCLEOTIDE SEQUENCE [LARGE SCALE GENOMIC DNA]</scope>
    <source>
        <strain evidence="2 4">DB-3</strain>
        <strain evidence="3 5">NG-13</strain>
    </source>
</reference>
<name>A0A855XVE0_9BACL</name>
<dbReference type="Pfam" id="PF00248">
    <property type="entry name" value="Aldo_ket_red"/>
    <property type="match status" value="1"/>
</dbReference>
<sequence>MLGRGRHMKTRRLGKTGLEVPVLSFGASSLGSVFRDIDRGEGIRTVHAAVDAGMNYIDVSPYYGLTKAEIVLGEAIRSLPRSSFTLSTKAGRYGENTFDFSRKRIHDSVQESLDRLHTDYIDILFLHDIEFVPAEIIIEEAFPTLLRLKEQGVIRHAGICGLPLPLFEKVLPQIDADAIISYCHYALNDTSLLSLLPLLEKKEIGLVNASPLSMGLLSTRGTPAWHPADDRVKQVCLQAARFCAEQGTDIAKIAVQFATANERIPTTLVSSASEHNIRNNAAWIDEPLDQELLSEVLRILAPIHNESWASGRPEYNIEHHFKPQASSKGEQE</sequence>
<dbReference type="InterPro" id="IPR044479">
    <property type="entry name" value="LGALDH-like"/>
</dbReference>
<dbReference type="InterPro" id="IPR020471">
    <property type="entry name" value="AKR"/>
</dbReference>
<evidence type="ECO:0000313" key="2">
    <source>
        <dbReference type="EMBL" id="PWW40967.1"/>
    </source>
</evidence>
<dbReference type="GO" id="GO:0005829">
    <property type="term" value="C:cytosol"/>
    <property type="evidence" value="ECO:0007669"/>
    <property type="project" value="TreeGrafter"/>
</dbReference>